<evidence type="ECO:0000313" key="1">
    <source>
        <dbReference type="EnsemblPlants" id="OGLUM12G14240.1"/>
    </source>
</evidence>
<dbReference type="AlphaFoldDB" id="A0A0E0BSY2"/>
<proteinExistence type="predicted"/>
<dbReference type="Proteomes" id="UP000026961">
    <property type="component" value="Chromosome 12"/>
</dbReference>
<sequence>MPQWFNGKFTGRTFLLQQLLGKMLHSFQNVDGATYWVTKVDARIMSLDHEHERVTPVPPLPPVIAGELDSWWITRLTEVFGRLGVAITSNHKTTASKYNNVEFD</sequence>
<reference evidence="1" key="1">
    <citation type="submission" date="2015-04" db="UniProtKB">
        <authorList>
            <consortium name="EnsemblPlants"/>
        </authorList>
    </citation>
    <scope>IDENTIFICATION</scope>
</reference>
<protein>
    <submittedName>
        <fullName evidence="1">Uncharacterized protein</fullName>
    </submittedName>
</protein>
<dbReference type="EnsemblPlants" id="OGLUM12G14240.1">
    <property type="protein sequence ID" value="OGLUM12G14240.1"/>
    <property type="gene ID" value="OGLUM12G14240"/>
</dbReference>
<dbReference type="HOGENOM" id="CLU_2254316_0_0_1"/>
<keyword evidence="2" id="KW-1185">Reference proteome</keyword>
<dbReference type="Gramene" id="OGLUM12G14240.1">
    <property type="protein sequence ID" value="OGLUM12G14240.1"/>
    <property type="gene ID" value="OGLUM12G14240"/>
</dbReference>
<reference evidence="1" key="2">
    <citation type="submission" date="2018-05" db="EMBL/GenBank/DDBJ databases">
        <title>OgluRS3 (Oryza glumaepatula Reference Sequence Version 3).</title>
        <authorList>
            <person name="Zhang J."/>
            <person name="Kudrna D."/>
            <person name="Lee S."/>
            <person name="Talag J."/>
            <person name="Welchert J."/>
            <person name="Wing R.A."/>
        </authorList>
    </citation>
    <scope>NUCLEOTIDE SEQUENCE [LARGE SCALE GENOMIC DNA]</scope>
</reference>
<evidence type="ECO:0000313" key="2">
    <source>
        <dbReference type="Proteomes" id="UP000026961"/>
    </source>
</evidence>
<name>A0A0E0BSY2_9ORYZ</name>
<dbReference type="STRING" id="40148.A0A0E0BSY2"/>
<accession>A0A0E0BSY2</accession>
<organism evidence="1">
    <name type="scientific">Oryza glumipatula</name>
    <dbReference type="NCBI Taxonomy" id="40148"/>
    <lineage>
        <taxon>Eukaryota</taxon>
        <taxon>Viridiplantae</taxon>
        <taxon>Streptophyta</taxon>
        <taxon>Embryophyta</taxon>
        <taxon>Tracheophyta</taxon>
        <taxon>Spermatophyta</taxon>
        <taxon>Magnoliopsida</taxon>
        <taxon>Liliopsida</taxon>
        <taxon>Poales</taxon>
        <taxon>Poaceae</taxon>
        <taxon>BOP clade</taxon>
        <taxon>Oryzoideae</taxon>
        <taxon>Oryzeae</taxon>
        <taxon>Oryzinae</taxon>
        <taxon>Oryza</taxon>
    </lineage>
</organism>